<proteinExistence type="predicted"/>
<evidence type="ECO:0000313" key="3">
    <source>
        <dbReference type="Proteomes" id="UP000704762"/>
    </source>
</evidence>
<accession>A0ABS2REP7</accession>
<gene>
    <name evidence="2" type="ORF">JOE57_000394</name>
</gene>
<dbReference type="Proteomes" id="UP000704762">
    <property type="component" value="Unassembled WGS sequence"/>
</dbReference>
<protein>
    <submittedName>
        <fullName evidence="2">Uncharacterized protein</fullName>
    </submittedName>
</protein>
<reference evidence="2 3" key="1">
    <citation type="submission" date="2021-01" db="EMBL/GenBank/DDBJ databases">
        <title>Sequencing the genomes of 1000 actinobacteria strains.</title>
        <authorList>
            <person name="Klenk H.-P."/>
        </authorList>
    </citation>
    <scope>NUCLEOTIDE SEQUENCE [LARGE SCALE GENOMIC DNA]</scope>
    <source>
        <strain evidence="2 3">DSM 18662</strain>
    </source>
</reference>
<comment type="caution">
    <text evidence="2">The sequence shown here is derived from an EMBL/GenBank/DDBJ whole genome shotgun (WGS) entry which is preliminary data.</text>
</comment>
<feature type="compositionally biased region" description="Polar residues" evidence="1">
    <location>
        <begin position="73"/>
        <end position="82"/>
    </location>
</feature>
<organism evidence="2 3">
    <name type="scientific">Microlunatus panaciterrae</name>
    <dbReference type="NCBI Taxonomy" id="400768"/>
    <lineage>
        <taxon>Bacteria</taxon>
        <taxon>Bacillati</taxon>
        <taxon>Actinomycetota</taxon>
        <taxon>Actinomycetes</taxon>
        <taxon>Propionibacteriales</taxon>
        <taxon>Propionibacteriaceae</taxon>
        <taxon>Microlunatus</taxon>
    </lineage>
</organism>
<dbReference type="EMBL" id="JAFBCF010000001">
    <property type="protein sequence ID" value="MBM7797473.1"/>
    <property type="molecule type" value="Genomic_DNA"/>
</dbReference>
<feature type="compositionally biased region" description="Low complexity" evidence="1">
    <location>
        <begin position="1"/>
        <end position="10"/>
    </location>
</feature>
<evidence type="ECO:0000256" key="1">
    <source>
        <dbReference type="SAM" id="MobiDB-lite"/>
    </source>
</evidence>
<dbReference type="RefSeq" id="WP_204916153.1">
    <property type="nucleotide sequence ID" value="NZ_BAAAQP010000011.1"/>
</dbReference>
<feature type="region of interest" description="Disordered" evidence="1">
    <location>
        <begin position="1"/>
        <end position="82"/>
    </location>
</feature>
<keyword evidence="3" id="KW-1185">Reference proteome</keyword>
<evidence type="ECO:0000313" key="2">
    <source>
        <dbReference type="EMBL" id="MBM7797473.1"/>
    </source>
</evidence>
<feature type="compositionally biased region" description="Acidic residues" evidence="1">
    <location>
        <begin position="20"/>
        <end position="29"/>
    </location>
</feature>
<sequence length="82" mass="8144">MPAGEAPAADGDADTLAVDDGVEGTDELVAEAVDRADADGVVVSPDDGPAQADTSNSASAARVTGRPGEQRRVSTSTHPGRL</sequence>
<name>A0ABS2REP7_9ACTN</name>